<dbReference type="InterPro" id="IPR025366">
    <property type="entry name" value="DUF4270"/>
</dbReference>
<comment type="caution">
    <text evidence="1">The sequence shown here is derived from an EMBL/GenBank/DDBJ whole genome shotgun (WGS) entry which is preliminary data.</text>
</comment>
<proteinExistence type="predicted"/>
<name>A0AA37MDU5_SEGBR</name>
<dbReference type="EMBL" id="BPTR01000001">
    <property type="protein sequence ID" value="GJG27098.1"/>
    <property type="molecule type" value="Genomic_DNA"/>
</dbReference>
<dbReference type="PROSITE" id="PS51257">
    <property type="entry name" value="PROKAR_LIPOPROTEIN"/>
    <property type="match status" value="1"/>
</dbReference>
<reference evidence="1" key="1">
    <citation type="submission" date="2021-08" db="EMBL/GenBank/DDBJ databases">
        <title>Prevotella lacticifex sp. nov., isolated from rumen of cow.</title>
        <authorList>
            <person name="Shinkai T."/>
            <person name="Ikeyama N."/>
            <person name="Kumagai M."/>
            <person name="Ohmori H."/>
            <person name="Sakamoto M."/>
            <person name="Ohkuma M."/>
            <person name="Mitsumori M."/>
        </authorList>
    </citation>
    <scope>NUCLEOTIDE SEQUENCE</scope>
    <source>
        <strain evidence="1">DSM 11371</strain>
    </source>
</reference>
<dbReference type="Pfam" id="PF14092">
    <property type="entry name" value="DUF4270"/>
    <property type="match status" value="1"/>
</dbReference>
<evidence type="ECO:0000313" key="1">
    <source>
        <dbReference type="EMBL" id="GJG27098.1"/>
    </source>
</evidence>
<evidence type="ECO:0000313" key="2">
    <source>
        <dbReference type="Proteomes" id="UP000887043"/>
    </source>
</evidence>
<gene>
    <name evidence="1" type="ORF">PRRU23_07980</name>
</gene>
<protein>
    <recommendedName>
        <fullName evidence="3">DUF4270 domain-containing protein</fullName>
    </recommendedName>
</protein>
<dbReference type="GeneID" id="72479858"/>
<sequence length="507" mass="57007">MNFKSLATIAAVAFAFTACDDTTDTIGGSLTDDMDNIIVSTDTFGVISDSYVPDSVLANNTTGYLGRVKDPETMSYITGNYMTQLHVLEDEAYFVDSTYMLNDSVRVTRKINRDTDGSVIVDSTSVLVYYNSFYGDSLTNMKASIYPMDKPMEEGVNYYTTFNPKTAGYVNEKAISSRVYTAADFNRTNGLGDLTGYQHFTRFWLNDNYTKDGVTYKNYGDYIAKMYNKEPKNFKNSYKFNHYVSPGLYFEHTAGTGNMLYIYNARLTMFYDTTVKYDTISGVKQGNSSTVKYVSYDFLDGTSEVLQHTSIANNKELMTQMAADQSCTYIKTPAGLFTTVTLPIEEIMRNHENDSISSAKMVIRRINNQTSEKYELPIPTTLMIIPVDSMKSFFENRDIINYRTSYYTTYTSTSTSTVSNAYNFNNISGIVTSMWKAKQNGTNSENWNKAIIVPITISTTTNSSTTTISKVTNDMSLGSTKLVRGTSFDKNESPITISVIYSRFDKE</sequence>
<accession>A0AA37MDU5</accession>
<dbReference type="AlphaFoldDB" id="A0AA37MDU5"/>
<evidence type="ECO:0008006" key="3">
    <source>
        <dbReference type="Google" id="ProtNLM"/>
    </source>
</evidence>
<dbReference type="RefSeq" id="WP_006282299.1">
    <property type="nucleotide sequence ID" value="NZ_BPTR01000001.1"/>
</dbReference>
<organism evidence="1 2">
    <name type="scientific">Segatella bryantii</name>
    <name type="common">Prevotella bryantii</name>
    <dbReference type="NCBI Taxonomy" id="77095"/>
    <lineage>
        <taxon>Bacteria</taxon>
        <taxon>Pseudomonadati</taxon>
        <taxon>Bacteroidota</taxon>
        <taxon>Bacteroidia</taxon>
        <taxon>Bacteroidales</taxon>
        <taxon>Prevotellaceae</taxon>
        <taxon>Segatella</taxon>
    </lineage>
</organism>
<dbReference type="Proteomes" id="UP000887043">
    <property type="component" value="Unassembled WGS sequence"/>
</dbReference>